<dbReference type="CDD" id="cd00075">
    <property type="entry name" value="HATPase"/>
    <property type="match status" value="1"/>
</dbReference>
<feature type="transmembrane region" description="Helical" evidence="11">
    <location>
        <begin position="6"/>
        <end position="28"/>
    </location>
</feature>
<dbReference type="InterPro" id="IPR003661">
    <property type="entry name" value="HisK_dim/P_dom"/>
</dbReference>
<dbReference type="SMART" id="SM00388">
    <property type="entry name" value="HisKA"/>
    <property type="match status" value="1"/>
</dbReference>
<comment type="subcellular location">
    <subcellularLocation>
        <location evidence="3">Cell membrane</location>
    </subcellularLocation>
</comment>
<protein>
    <recommendedName>
        <fullName evidence="10">Sensor-like histidine kinase SenX3</fullName>
        <ecNumber evidence="4">2.7.13.3</ecNumber>
    </recommendedName>
</protein>
<comment type="catalytic activity">
    <reaction evidence="1">
        <text>ATP + protein L-histidine = ADP + protein N-phospho-L-histidine.</text>
        <dbReference type="EC" id="2.7.13.3"/>
    </reaction>
</comment>
<evidence type="ECO:0000313" key="14">
    <source>
        <dbReference type="EMBL" id="QHC56175.1"/>
    </source>
</evidence>
<dbReference type="InterPro" id="IPR036097">
    <property type="entry name" value="HisK_dim/P_sf"/>
</dbReference>
<reference evidence="16" key="2">
    <citation type="submission" date="2019-12" db="EMBL/GenBank/DDBJ databases">
        <title>Complete and draft genome sequences of new strains and members of some known species of the genus Rathayibacter isolated from plants.</title>
        <authorList>
            <person name="Tarlachkov S.V."/>
            <person name="Starodumova I.P."/>
            <person name="Dorofeeva L.V."/>
            <person name="Prisyazhnaya N.V."/>
            <person name="Leyn S."/>
            <person name="Zlamal J."/>
            <person name="Elan M."/>
            <person name="Osterman A.L."/>
            <person name="Nadler S."/>
            <person name="Subbotin S.A."/>
            <person name="Evtushenko L.I."/>
        </authorList>
    </citation>
    <scope>NUCLEOTIDE SEQUENCE [LARGE SCALE GENOMIC DNA]</scope>
    <source>
        <strain evidence="16">VKM Ac-2761</strain>
    </source>
</reference>
<name>A0A162GPR7_9MICO</name>
<dbReference type="Pfam" id="PF00512">
    <property type="entry name" value="HisKA"/>
    <property type="match status" value="1"/>
</dbReference>
<dbReference type="PANTHER" id="PTHR45453:SF1">
    <property type="entry name" value="PHOSPHATE REGULON SENSOR PROTEIN PHOR"/>
    <property type="match status" value="1"/>
</dbReference>
<dbReference type="OrthoDB" id="9813151at2"/>
<evidence type="ECO:0000313" key="16">
    <source>
        <dbReference type="Proteomes" id="UP000465031"/>
    </source>
</evidence>
<dbReference type="Proteomes" id="UP000465031">
    <property type="component" value="Chromosome"/>
</dbReference>
<dbReference type="GO" id="GO:0016036">
    <property type="term" value="P:cellular response to phosphate starvation"/>
    <property type="evidence" value="ECO:0007669"/>
    <property type="project" value="TreeGrafter"/>
</dbReference>
<keyword evidence="11" id="KW-0812">Transmembrane</keyword>
<evidence type="ECO:0000256" key="11">
    <source>
        <dbReference type="SAM" id="Phobius"/>
    </source>
</evidence>
<keyword evidence="7 13" id="KW-0418">Kinase</keyword>
<evidence type="ECO:0000256" key="8">
    <source>
        <dbReference type="ARBA" id="ARBA00023012"/>
    </source>
</evidence>
<dbReference type="SMART" id="SM00387">
    <property type="entry name" value="HATPase_c"/>
    <property type="match status" value="1"/>
</dbReference>
<evidence type="ECO:0000313" key="15">
    <source>
        <dbReference type="Proteomes" id="UP000076717"/>
    </source>
</evidence>
<dbReference type="InterPro" id="IPR036890">
    <property type="entry name" value="HATPase_C_sf"/>
</dbReference>
<dbReference type="PRINTS" id="PR00344">
    <property type="entry name" value="BCTRLSENSOR"/>
</dbReference>
<accession>A0A162GPR7</accession>
<gene>
    <name evidence="13" type="primary">senX3</name>
    <name evidence="13" type="ORF">ACH61_02032</name>
    <name evidence="14" type="ORF">GSU10_11400</name>
</gene>
<evidence type="ECO:0000256" key="1">
    <source>
        <dbReference type="ARBA" id="ARBA00000085"/>
    </source>
</evidence>
<keyword evidence="5" id="KW-0597">Phosphoprotein</keyword>
<dbReference type="PATRIC" id="fig|1671680.3.peg.2167"/>
<keyword evidence="9 11" id="KW-0472">Membrane</keyword>
<comment type="cofactor">
    <cofactor evidence="2">
        <name>a divalent metal cation</name>
        <dbReference type="ChEBI" id="CHEBI:60240"/>
    </cofactor>
</comment>
<dbReference type="GO" id="GO:0000155">
    <property type="term" value="F:phosphorelay sensor kinase activity"/>
    <property type="evidence" value="ECO:0007669"/>
    <property type="project" value="InterPro"/>
</dbReference>
<dbReference type="InterPro" id="IPR050351">
    <property type="entry name" value="BphY/WalK/GraS-like"/>
</dbReference>
<dbReference type="AlphaFoldDB" id="A0A162GPR7"/>
<dbReference type="SUPFAM" id="SSF47384">
    <property type="entry name" value="Homodimeric domain of signal transducing histidine kinase"/>
    <property type="match status" value="1"/>
</dbReference>
<evidence type="ECO:0000256" key="7">
    <source>
        <dbReference type="ARBA" id="ARBA00022777"/>
    </source>
</evidence>
<dbReference type="PROSITE" id="PS50109">
    <property type="entry name" value="HIS_KIN"/>
    <property type="match status" value="1"/>
</dbReference>
<organism evidence="13 15">
    <name type="scientific">Rathayibacter tanaceti</name>
    <dbReference type="NCBI Taxonomy" id="1671680"/>
    <lineage>
        <taxon>Bacteria</taxon>
        <taxon>Bacillati</taxon>
        <taxon>Actinomycetota</taxon>
        <taxon>Actinomycetes</taxon>
        <taxon>Micrococcales</taxon>
        <taxon>Microbacteriaceae</taxon>
        <taxon>Rathayibacter</taxon>
    </lineage>
</organism>
<dbReference type="GO" id="GO:0004721">
    <property type="term" value="F:phosphoprotein phosphatase activity"/>
    <property type="evidence" value="ECO:0007669"/>
    <property type="project" value="TreeGrafter"/>
</dbReference>
<dbReference type="EC" id="2.7.13.3" evidence="4"/>
<dbReference type="GO" id="GO:0005509">
    <property type="term" value="F:calcium ion binding"/>
    <property type="evidence" value="ECO:0007669"/>
    <property type="project" value="UniProtKB-ARBA"/>
</dbReference>
<dbReference type="EMBL" id="LIIN01000069">
    <property type="protein sequence ID" value="KZX20828.1"/>
    <property type="molecule type" value="Genomic_DNA"/>
</dbReference>
<dbReference type="FunFam" id="1.10.287.130:FF:000001">
    <property type="entry name" value="Two-component sensor histidine kinase"/>
    <property type="match status" value="1"/>
</dbReference>
<dbReference type="SUPFAM" id="SSF55874">
    <property type="entry name" value="ATPase domain of HSP90 chaperone/DNA topoisomerase II/histidine kinase"/>
    <property type="match status" value="1"/>
</dbReference>
<keyword evidence="6 13" id="KW-0808">Transferase</keyword>
<dbReference type="Gene3D" id="1.10.287.130">
    <property type="match status" value="1"/>
</dbReference>
<proteinExistence type="predicted"/>
<dbReference type="InterPro" id="IPR005467">
    <property type="entry name" value="His_kinase_dom"/>
</dbReference>
<dbReference type="InterPro" id="IPR003594">
    <property type="entry name" value="HATPase_dom"/>
</dbReference>
<evidence type="ECO:0000313" key="13">
    <source>
        <dbReference type="EMBL" id="KZX20828.1"/>
    </source>
</evidence>
<evidence type="ECO:0000256" key="9">
    <source>
        <dbReference type="ARBA" id="ARBA00023136"/>
    </source>
</evidence>
<dbReference type="RefSeq" id="WP_068211568.1">
    <property type="nucleotide sequence ID" value="NZ_CP047186.1"/>
</dbReference>
<feature type="domain" description="Histidine kinase" evidence="12">
    <location>
        <begin position="157"/>
        <end position="373"/>
    </location>
</feature>
<dbReference type="CDD" id="cd00082">
    <property type="entry name" value="HisKA"/>
    <property type="match status" value="1"/>
</dbReference>
<dbReference type="InterPro" id="IPR004358">
    <property type="entry name" value="Sig_transdc_His_kin-like_C"/>
</dbReference>
<evidence type="ECO:0000256" key="6">
    <source>
        <dbReference type="ARBA" id="ARBA00022679"/>
    </source>
</evidence>
<dbReference type="Gene3D" id="3.30.565.10">
    <property type="entry name" value="Histidine kinase-like ATPase, C-terminal domain"/>
    <property type="match status" value="1"/>
</dbReference>
<keyword evidence="8" id="KW-0902">Two-component regulatory system</keyword>
<sequence length="389" mass="41445">MDSGLIVVLSLVLGIAIGVVLTTVLTVAARQGRIAAEVAAVNLPDGIEAIIDAVGAPAFVTDPSHNVLTASTRAIALGLVSQDTLLHPDLVAIVDRVRRFGDDIEQDLELTTSPLSDVAVTLVVHATRLGSRYVLVIAEDHTEARRLEAVRRDFVANISHELKTPIGAVGLLAEALDSAADDPQQVRRFAHRLTQESHRLAKITREIIELSRLQAADVAGSSEIVRVDDIVTAALETTHVLAESHDVTLVKGGMKKAYVVGQEKMLVSALHNLLANAIQYSPAGSRVGLGVRSTGGIVEIAVTDQGIGIPEEDLDRVFERFYRVDQARSRHTGGTGLGLSIVKHAVQNHGGDVRVWSQPGRGSTFTIRLPEADPARTPFTATAPIGEHA</sequence>
<dbReference type="FunFam" id="3.30.565.10:FF:000006">
    <property type="entry name" value="Sensor histidine kinase WalK"/>
    <property type="match status" value="1"/>
</dbReference>
<reference evidence="14" key="3">
    <citation type="submission" date="2019-12" db="EMBL/GenBank/DDBJ databases">
        <title>Complete and Draft Genome Sequences of New Strains and Members of Some Known Species of the Genus Rathayibacter isolated from Plants.</title>
        <authorList>
            <person name="Tarlachkov S.V."/>
            <person name="Starodumova I.P."/>
            <person name="Dorofeeva L.V."/>
            <person name="Prisyazhnaya N.V."/>
            <person name="Leyn S.A."/>
            <person name="Zlamal J.E."/>
            <person name="Elane M.L."/>
            <person name="Osterman A.L."/>
            <person name="Nadler S.A."/>
            <person name="Subbotin S.A."/>
            <person name="Evtushenko L.I."/>
        </authorList>
    </citation>
    <scope>NUCLEOTIDE SEQUENCE</scope>
    <source>
        <strain evidence="14">VKM Ac-2761</strain>
    </source>
</reference>
<dbReference type="Proteomes" id="UP000076717">
    <property type="component" value="Unassembled WGS sequence"/>
</dbReference>
<dbReference type="GO" id="GO:0005886">
    <property type="term" value="C:plasma membrane"/>
    <property type="evidence" value="ECO:0007669"/>
    <property type="project" value="UniProtKB-SubCell"/>
</dbReference>
<keyword evidence="15" id="KW-1185">Reference proteome</keyword>
<keyword evidence="11" id="KW-1133">Transmembrane helix</keyword>
<evidence type="ECO:0000256" key="4">
    <source>
        <dbReference type="ARBA" id="ARBA00012438"/>
    </source>
</evidence>
<evidence type="ECO:0000259" key="12">
    <source>
        <dbReference type="PROSITE" id="PS50109"/>
    </source>
</evidence>
<evidence type="ECO:0000256" key="10">
    <source>
        <dbReference type="ARBA" id="ARBA00039401"/>
    </source>
</evidence>
<evidence type="ECO:0000256" key="5">
    <source>
        <dbReference type="ARBA" id="ARBA00022553"/>
    </source>
</evidence>
<dbReference type="PANTHER" id="PTHR45453">
    <property type="entry name" value="PHOSPHATE REGULON SENSOR PROTEIN PHOR"/>
    <property type="match status" value="1"/>
</dbReference>
<evidence type="ECO:0000256" key="3">
    <source>
        <dbReference type="ARBA" id="ARBA00004236"/>
    </source>
</evidence>
<dbReference type="KEGG" id="rte:GSU10_11400"/>
<reference evidence="13 15" key="1">
    <citation type="submission" date="2015-08" db="EMBL/GenBank/DDBJ databases">
        <title>Draft Genome Sequence of Rathayibacter sp. Strain VKM Ac-2596 Isolated from Leaf Gall Induced by Plant-Parasitic Nematodes.</title>
        <authorList>
            <person name="Vasilenko O.V."/>
            <person name="Starodumova I.P."/>
            <person name="Tarlachkov S.V."/>
            <person name="Dorofeeva L.V."/>
            <person name="Evtushenko L.I."/>
        </authorList>
    </citation>
    <scope>NUCLEOTIDE SEQUENCE [LARGE SCALE GENOMIC DNA]</scope>
    <source>
        <strain evidence="13 15">VKM Ac-2596</strain>
    </source>
</reference>
<dbReference type="Pfam" id="PF02518">
    <property type="entry name" value="HATPase_c"/>
    <property type="match status" value="1"/>
</dbReference>
<dbReference type="EMBL" id="CP047186">
    <property type="protein sequence ID" value="QHC56175.1"/>
    <property type="molecule type" value="Genomic_DNA"/>
</dbReference>
<evidence type="ECO:0000256" key="2">
    <source>
        <dbReference type="ARBA" id="ARBA00001968"/>
    </source>
</evidence>